<gene>
    <name evidence="3" type="ORF">PCOR1329_LOCUS71917</name>
</gene>
<dbReference type="Pfam" id="PF13358">
    <property type="entry name" value="DDE_3"/>
    <property type="match status" value="1"/>
</dbReference>
<evidence type="ECO:0000313" key="4">
    <source>
        <dbReference type="Proteomes" id="UP001189429"/>
    </source>
</evidence>
<feature type="domain" description="Tc1-like transposase DDE" evidence="2">
    <location>
        <begin position="424"/>
        <end position="500"/>
    </location>
</feature>
<reference evidence="3" key="1">
    <citation type="submission" date="2023-10" db="EMBL/GenBank/DDBJ databases">
        <authorList>
            <person name="Chen Y."/>
            <person name="Shah S."/>
            <person name="Dougan E. K."/>
            <person name="Thang M."/>
            <person name="Chan C."/>
        </authorList>
    </citation>
    <scope>NUCLEOTIDE SEQUENCE [LARGE SCALE GENOMIC DNA]</scope>
</reference>
<feature type="chain" id="PRO_5045626873" description="Tc1-like transposase DDE domain-containing protein" evidence="1">
    <location>
        <begin position="27"/>
        <end position="560"/>
    </location>
</feature>
<dbReference type="Proteomes" id="UP001189429">
    <property type="component" value="Unassembled WGS sequence"/>
</dbReference>
<comment type="caution">
    <text evidence="3">The sequence shown here is derived from an EMBL/GenBank/DDBJ whole genome shotgun (WGS) entry which is preliminary data.</text>
</comment>
<dbReference type="EMBL" id="CAUYUJ010019578">
    <property type="protein sequence ID" value="CAK0892190.1"/>
    <property type="molecule type" value="Genomic_DNA"/>
</dbReference>
<evidence type="ECO:0000256" key="1">
    <source>
        <dbReference type="SAM" id="SignalP"/>
    </source>
</evidence>
<name>A0ABN9WZ01_9DINO</name>
<dbReference type="InterPro" id="IPR036397">
    <property type="entry name" value="RNaseH_sf"/>
</dbReference>
<keyword evidence="4" id="KW-1185">Reference proteome</keyword>
<dbReference type="Gene3D" id="3.30.420.10">
    <property type="entry name" value="Ribonuclease H-like superfamily/Ribonuclease H"/>
    <property type="match status" value="1"/>
</dbReference>
<protein>
    <recommendedName>
        <fullName evidence="2">Tc1-like transposase DDE domain-containing protein</fullName>
    </recommendedName>
</protein>
<dbReference type="InterPro" id="IPR038717">
    <property type="entry name" value="Tc1-like_DDE_dom"/>
</dbReference>
<evidence type="ECO:0000259" key="2">
    <source>
        <dbReference type="Pfam" id="PF13358"/>
    </source>
</evidence>
<feature type="signal peptide" evidence="1">
    <location>
        <begin position="1"/>
        <end position="26"/>
    </location>
</feature>
<proteinExistence type="predicted"/>
<accession>A0ABN9WZ01</accession>
<organism evidence="3 4">
    <name type="scientific">Prorocentrum cordatum</name>
    <dbReference type="NCBI Taxonomy" id="2364126"/>
    <lineage>
        <taxon>Eukaryota</taxon>
        <taxon>Sar</taxon>
        <taxon>Alveolata</taxon>
        <taxon>Dinophyceae</taxon>
        <taxon>Prorocentrales</taxon>
        <taxon>Prorocentraceae</taxon>
        <taxon>Prorocentrum</taxon>
    </lineage>
</organism>
<sequence>MGGAQAAKRALVKVILALALTHGVQVSINRDSPDPAILSALRRVDSKDYRKQSQGVMVTILGFTDHAQWLRFVAARVTREREIAERTKRIRSNPDLHKPYPPVPAAQEWLSRFAVDRLRYPILVVIGPSMSGKTEWAQSLFACPLECKIGRRRLGLASAPRRELDLSRALRPGRQVVHPKSLDTRNATRVLALRDGKGLAFTDIADRVWNVSGERPTPRTRANTYWGLKSTRRRQAPRYDKCGRKPWKLTEDVTKHILKRMVALRKKGPCTASTLQQDVAAAKGVDLDLSLIRRTLREAGYRWLPRMKRRVYTREEKEERAAFCKSVVDTTEAQLTARLCMSLDGVVLTMPPSKESDRMVFLRNGEHMIWRKPDEDAVESTAGKTSYDHQVPLSRAVPMWGGVGKEGAAAVLFHDNKKVTKEEWAEAVASGDFQAAVKATSGKARGPWTVLCDNERFLSSKLCEAAHKKAKVSTWHVPARSPDLNPVERYWSWLRRRLRALDLMDAKAKKPVMSKVQYKARVRRVMNTARSKTVAGNIDRGFRKTRREIHALGGGAARRG</sequence>
<keyword evidence="1" id="KW-0732">Signal</keyword>
<evidence type="ECO:0000313" key="3">
    <source>
        <dbReference type="EMBL" id="CAK0892190.1"/>
    </source>
</evidence>